<dbReference type="Pfam" id="PF13333">
    <property type="entry name" value="rve_2"/>
    <property type="match status" value="1"/>
</dbReference>
<dbReference type="InterPro" id="IPR012337">
    <property type="entry name" value="RNaseH-like_sf"/>
</dbReference>
<sequence length="173" mass="20660">LNRKFNVSTVNKVWTTDITYVWTNQGWLYLAIVVDLYSRQIIGWSVQDNMRSQLCLDALAMAWHCRLPAHGIIHHSDRGSQYASEEYRNQLKSYGMIQSMSRKGNCWDNSPTERVFRTLKSEWLHRFNFQTKDDARQAIWDYITYYNSERRHSALNYQTPMEFERVHQLKKAS</sequence>
<dbReference type="NCBIfam" id="NF033516">
    <property type="entry name" value="transpos_IS3"/>
    <property type="match status" value="1"/>
</dbReference>
<dbReference type="Pfam" id="PF00665">
    <property type="entry name" value="rve"/>
    <property type="match status" value="1"/>
</dbReference>
<dbReference type="InterPro" id="IPR036397">
    <property type="entry name" value="RNaseH_sf"/>
</dbReference>
<comment type="caution">
    <text evidence="2">The sequence shown here is derived from an EMBL/GenBank/DDBJ whole genome shotgun (WGS) entry which is preliminary data.</text>
</comment>
<dbReference type="InterPro" id="IPR048020">
    <property type="entry name" value="Transpos_IS3"/>
</dbReference>
<dbReference type="RefSeq" id="WP_180572282.1">
    <property type="nucleotide sequence ID" value="NZ_JACCKB010000529.1"/>
</dbReference>
<gene>
    <name evidence="2" type="ORF">H0A36_31110</name>
</gene>
<dbReference type="GO" id="GO:0003676">
    <property type="term" value="F:nucleic acid binding"/>
    <property type="evidence" value="ECO:0007669"/>
    <property type="project" value="InterPro"/>
</dbReference>
<dbReference type="GO" id="GO:0015074">
    <property type="term" value="P:DNA integration"/>
    <property type="evidence" value="ECO:0007669"/>
    <property type="project" value="InterPro"/>
</dbReference>
<dbReference type="InterPro" id="IPR050900">
    <property type="entry name" value="Transposase_IS3/IS150/IS904"/>
</dbReference>
<protein>
    <submittedName>
        <fullName evidence="2">IS3 family transposase</fullName>
    </submittedName>
</protein>
<keyword evidence="3" id="KW-1185">Reference proteome</keyword>
<evidence type="ECO:0000313" key="2">
    <source>
        <dbReference type="EMBL" id="NYZ70464.1"/>
    </source>
</evidence>
<name>A0A853IKC8_9GAMM</name>
<dbReference type="PANTHER" id="PTHR46889:SF4">
    <property type="entry name" value="TRANSPOSASE INSO FOR INSERTION SEQUENCE ELEMENT IS911B-RELATED"/>
    <property type="match status" value="1"/>
</dbReference>
<dbReference type="PANTHER" id="PTHR46889">
    <property type="entry name" value="TRANSPOSASE INSF FOR INSERTION SEQUENCE IS3B-RELATED"/>
    <property type="match status" value="1"/>
</dbReference>
<dbReference type="AlphaFoldDB" id="A0A853IKC8"/>
<reference evidence="2 3" key="1">
    <citation type="submission" date="2020-07" db="EMBL/GenBank/DDBJ databases">
        <title>Endozoicomonas sp. nov., isolated from sediment.</title>
        <authorList>
            <person name="Gu T."/>
        </authorList>
    </citation>
    <scope>NUCLEOTIDE SEQUENCE [LARGE SCALE GENOMIC DNA]</scope>
    <source>
        <strain evidence="2 3">SM1973</strain>
    </source>
</reference>
<dbReference type="Proteomes" id="UP000569732">
    <property type="component" value="Unassembled WGS sequence"/>
</dbReference>
<feature type="non-terminal residue" evidence="2">
    <location>
        <position position="1"/>
    </location>
</feature>
<accession>A0A853IKC8</accession>
<dbReference type="SUPFAM" id="SSF53098">
    <property type="entry name" value="Ribonuclease H-like"/>
    <property type="match status" value="1"/>
</dbReference>
<dbReference type="PROSITE" id="PS50994">
    <property type="entry name" value="INTEGRASE"/>
    <property type="match status" value="1"/>
</dbReference>
<evidence type="ECO:0000313" key="3">
    <source>
        <dbReference type="Proteomes" id="UP000569732"/>
    </source>
</evidence>
<proteinExistence type="predicted"/>
<evidence type="ECO:0000259" key="1">
    <source>
        <dbReference type="PROSITE" id="PS50994"/>
    </source>
</evidence>
<dbReference type="EMBL" id="JACCKB010000529">
    <property type="protein sequence ID" value="NYZ70464.1"/>
    <property type="molecule type" value="Genomic_DNA"/>
</dbReference>
<dbReference type="Gene3D" id="3.30.420.10">
    <property type="entry name" value="Ribonuclease H-like superfamily/Ribonuclease H"/>
    <property type="match status" value="1"/>
</dbReference>
<feature type="domain" description="Integrase catalytic" evidence="1">
    <location>
        <begin position="5"/>
        <end position="168"/>
    </location>
</feature>
<dbReference type="InterPro" id="IPR001584">
    <property type="entry name" value="Integrase_cat-core"/>
</dbReference>
<organism evidence="2 3">
    <name type="scientific">Spartinivicinus marinus</name>
    <dbReference type="NCBI Taxonomy" id="2994442"/>
    <lineage>
        <taxon>Bacteria</taxon>
        <taxon>Pseudomonadati</taxon>
        <taxon>Pseudomonadota</taxon>
        <taxon>Gammaproteobacteria</taxon>
        <taxon>Oceanospirillales</taxon>
        <taxon>Zooshikellaceae</taxon>
        <taxon>Spartinivicinus</taxon>
    </lineage>
</organism>